<comment type="caution">
    <text evidence="2">The sequence shown here is derived from an EMBL/GenBank/DDBJ whole genome shotgun (WGS) entry which is preliminary data.</text>
</comment>
<dbReference type="RefSeq" id="WP_110812847.1">
    <property type="nucleotide sequence ID" value="NZ_QJTE01000001.1"/>
</dbReference>
<reference evidence="2 3" key="1">
    <citation type="submission" date="2018-06" db="EMBL/GenBank/DDBJ databases">
        <title>Genomic Encyclopedia of Type Strains, Phase III (KMG-III): the genomes of soil and plant-associated and newly described type strains.</title>
        <authorList>
            <person name="Whitman W."/>
        </authorList>
    </citation>
    <scope>NUCLEOTIDE SEQUENCE [LARGE SCALE GENOMIC DNA]</scope>
    <source>
        <strain evidence="2 3">CECT 9025</strain>
    </source>
</reference>
<organism evidence="2 3">
    <name type="scientific">Pseudoroseicyclus aestuarii</name>
    <dbReference type="NCBI Taxonomy" id="1795041"/>
    <lineage>
        <taxon>Bacteria</taxon>
        <taxon>Pseudomonadati</taxon>
        <taxon>Pseudomonadota</taxon>
        <taxon>Alphaproteobacteria</taxon>
        <taxon>Rhodobacterales</taxon>
        <taxon>Paracoccaceae</taxon>
        <taxon>Pseudoroseicyclus</taxon>
    </lineage>
</organism>
<proteinExistence type="predicted"/>
<dbReference type="OrthoDB" id="7304934at2"/>
<dbReference type="Proteomes" id="UP000248311">
    <property type="component" value="Unassembled WGS sequence"/>
</dbReference>
<name>A0A318SWF4_9RHOB</name>
<protein>
    <recommendedName>
        <fullName evidence="4">MORN repeat protein</fullName>
    </recommendedName>
</protein>
<dbReference type="EMBL" id="QJTE01000001">
    <property type="protein sequence ID" value="PYE85832.1"/>
    <property type="molecule type" value="Genomic_DNA"/>
</dbReference>
<evidence type="ECO:0000313" key="3">
    <source>
        <dbReference type="Proteomes" id="UP000248311"/>
    </source>
</evidence>
<keyword evidence="3" id="KW-1185">Reference proteome</keyword>
<evidence type="ECO:0008006" key="4">
    <source>
        <dbReference type="Google" id="ProtNLM"/>
    </source>
</evidence>
<evidence type="ECO:0000256" key="1">
    <source>
        <dbReference type="SAM" id="SignalP"/>
    </source>
</evidence>
<accession>A0A318SWF4</accession>
<sequence length="132" mass="14488">MMRPLALALCGLAAPLAAQAEQPLTAAEFEARVTGLTLSYENGGRPYGAERYEPGRRVTWSDLDGDCLEGEWFEQAGEICFAYEDGTPLQCWRFYDEGGSLRAVFSEAGGTTLYHTETRDEPLECRGPEVGV</sequence>
<feature type="signal peptide" evidence="1">
    <location>
        <begin position="1"/>
        <end position="20"/>
    </location>
</feature>
<keyword evidence="1" id="KW-0732">Signal</keyword>
<gene>
    <name evidence="2" type="ORF">DFP88_101505</name>
</gene>
<feature type="chain" id="PRO_5016388685" description="MORN repeat protein" evidence="1">
    <location>
        <begin position="21"/>
        <end position="132"/>
    </location>
</feature>
<evidence type="ECO:0000313" key="2">
    <source>
        <dbReference type="EMBL" id="PYE85832.1"/>
    </source>
</evidence>
<dbReference type="AlphaFoldDB" id="A0A318SWF4"/>